<evidence type="ECO:0000313" key="2">
    <source>
        <dbReference type="WBParaSite" id="Pan_g20084.t1"/>
    </source>
</evidence>
<name>A0A7E4VF86_PANRE</name>
<keyword evidence="1" id="KW-1185">Reference proteome</keyword>
<dbReference type="WBParaSite" id="Pan_g20084.t1">
    <property type="protein sequence ID" value="Pan_g20084.t1"/>
    <property type="gene ID" value="Pan_g20084"/>
</dbReference>
<organism evidence="1 2">
    <name type="scientific">Panagrellus redivivus</name>
    <name type="common">Microworm</name>
    <dbReference type="NCBI Taxonomy" id="6233"/>
    <lineage>
        <taxon>Eukaryota</taxon>
        <taxon>Metazoa</taxon>
        <taxon>Ecdysozoa</taxon>
        <taxon>Nematoda</taxon>
        <taxon>Chromadorea</taxon>
        <taxon>Rhabditida</taxon>
        <taxon>Tylenchina</taxon>
        <taxon>Panagrolaimomorpha</taxon>
        <taxon>Panagrolaimoidea</taxon>
        <taxon>Panagrolaimidae</taxon>
        <taxon>Panagrellus</taxon>
    </lineage>
</organism>
<evidence type="ECO:0000313" key="1">
    <source>
        <dbReference type="Proteomes" id="UP000492821"/>
    </source>
</evidence>
<protein>
    <submittedName>
        <fullName evidence="2">FTH domain-containing protein</fullName>
    </submittedName>
</protein>
<sequence length="288" mass="33010">MQQIEQSTPMPFPLHALDYGSRRRLRELATPGEAYDFQIAAPHLDGLKPLINTTSNSAILSKTRENGITLYFNGKRWRDFTGDNFYIIRHSLTVKKLSLADAQNMSHHLSLKGCDISIGECQVTSSFLDAISVIADSGITNLTFNIECKFDSSVTPEYVCKKFKKLKNLKFKNDCPFKRNWIDAFVDADMADIESICFENVTTDILDIKQEKLVELFKKQINGFRLTLQLDWGSNASDVKRHQDRLFTRPFKECHELLVTTQNFNLNKTALIGSEDCFIVYEFCEHEL</sequence>
<dbReference type="AlphaFoldDB" id="A0A7E4VF86"/>
<proteinExistence type="predicted"/>
<dbReference type="Proteomes" id="UP000492821">
    <property type="component" value="Unassembled WGS sequence"/>
</dbReference>
<accession>A0A7E4VF86</accession>
<reference evidence="2" key="2">
    <citation type="submission" date="2020-10" db="UniProtKB">
        <authorList>
            <consortium name="WormBaseParasite"/>
        </authorList>
    </citation>
    <scope>IDENTIFICATION</scope>
</reference>
<reference evidence="1" key="1">
    <citation type="journal article" date="2013" name="Genetics">
        <title>The draft genome and transcriptome of Panagrellus redivivus are shaped by the harsh demands of a free-living lifestyle.</title>
        <authorList>
            <person name="Srinivasan J."/>
            <person name="Dillman A.R."/>
            <person name="Macchietto M.G."/>
            <person name="Heikkinen L."/>
            <person name="Lakso M."/>
            <person name="Fracchia K.M."/>
            <person name="Antoshechkin I."/>
            <person name="Mortazavi A."/>
            <person name="Wong G."/>
            <person name="Sternberg P.W."/>
        </authorList>
    </citation>
    <scope>NUCLEOTIDE SEQUENCE [LARGE SCALE GENOMIC DNA]</scope>
    <source>
        <strain evidence="1">MT8872</strain>
    </source>
</reference>